<evidence type="ECO:0000256" key="3">
    <source>
        <dbReference type="RuleBase" id="RU363019"/>
    </source>
</evidence>
<evidence type="ECO:0000313" key="6">
    <source>
        <dbReference type="Proteomes" id="UP001320544"/>
    </source>
</evidence>
<comment type="similarity">
    <text evidence="3">Belongs to the cyclophilin-type PPIase family.</text>
</comment>
<proteinExistence type="inferred from homology"/>
<evidence type="ECO:0000259" key="4">
    <source>
        <dbReference type="PROSITE" id="PS50072"/>
    </source>
</evidence>
<evidence type="ECO:0000256" key="1">
    <source>
        <dbReference type="ARBA" id="ARBA00023110"/>
    </source>
</evidence>
<dbReference type="PRINTS" id="PR00153">
    <property type="entry name" value="CSAPPISMRASE"/>
</dbReference>
<name>A0ABN6MLR5_9ACTN</name>
<dbReference type="Gene3D" id="2.40.100.10">
    <property type="entry name" value="Cyclophilin-like"/>
    <property type="match status" value="1"/>
</dbReference>
<feature type="domain" description="PPIase cyclophilin-type" evidence="4">
    <location>
        <begin position="19"/>
        <end position="169"/>
    </location>
</feature>
<sequence>MAQIIKPLYTPRYVPSGEEMAVIDTNKGTIRVQLKGSDAPATVGNFVELACKGFYDGLNFHGRKEGDVVVGGCPITRALRPQQVRMAVREQLRGIHPGVGDPGYVIKDEWELNPRNRHVEGALSLTHKAKPDSGSCQFFFSLADHPEYDDKFTVFGNVVEGLDVVHALRIGDEIRSVTIEGAHELPDDGLIPETVTVQGDEGEEAVPNPDYLAMRALGELLGKKAAI</sequence>
<organism evidence="5 6">
    <name type="scientific">Raoultibacter timonensis</name>
    <dbReference type="NCBI Taxonomy" id="1907662"/>
    <lineage>
        <taxon>Bacteria</taxon>
        <taxon>Bacillati</taxon>
        <taxon>Actinomycetota</taxon>
        <taxon>Coriobacteriia</taxon>
        <taxon>Eggerthellales</taxon>
        <taxon>Eggerthellaceae</taxon>
        <taxon>Raoultibacter</taxon>
    </lineage>
</organism>
<dbReference type="CDD" id="cd00317">
    <property type="entry name" value="cyclophilin"/>
    <property type="match status" value="1"/>
</dbReference>
<keyword evidence="2 3" id="KW-0413">Isomerase</keyword>
<keyword evidence="1 3" id="KW-0697">Rotamase</keyword>
<gene>
    <name evidence="5" type="ORF">CE91St30_31380</name>
</gene>
<evidence type="ECO:0000313" key="5">
    <source>
        <dbReference type="EMBL" id="BDE97805.1"/>
    </source>
</evidence>
<comment type="catalytic activity">
    <reaction evidence="3">
        <text>[protein]-peptidylproline (omega=180) = [protein]-peptidylproline (omega=0)</text>
        <dbReference type="Rhea" id="RHEA:16237"/>
        <dbReference type="Rhea" id="RHEA-COMP:10747"/>
        <dbReference type="Rhea" id="RHEA-COMP:10748"/>
        <dbReference type="ChEBI" id="CHEBI:83833"/>
        <dbReference type="ChEBI" id="CHEBI:83834"/>
        <dbReference type="EC" id="5.2.1.8"/>
    </reaction>
</comment>
<dbReference type="Pfam" id="PF00160">
    <property type="entry name" value="Pro_isomerase"/>
    <property type="match status" value="1"/>
</dbReference>
<comment type="function">
    <text evidence="3">PPIases accelerate the folding of proteins. It catalyzes the cis-trans isomerization of proline imidic peptide bonds in oligopeptides.</text>
</comment>
<protein>
    <recommendedName>
        <fullName evidence="3">Peptidyl-prolyl cis-trans isomerase</fullName>
        <shortName evidence="3">PPIase</shortName>
        <ecNumber evidence="3">5.2.1.8</ecNumber>
    </recommendedName>
</protein>
<dbReference type="SUPFAM" id="SSF50891">
    <property type="entry name" value="Cyclophilin-like"/>
    <property type="match status" value="1"/>
</dbReference>
<dbReference type="EMBL" id="AP025564">
    <property type="protein sequence ID" value="BDE97805.1"/>
    <property type="molecule type" value="Genomic_DNA"/>
</dbReference>
<dbReference type="PROSITE" id="PS50072">
    <property type="entry name" value="CSA_PPIASE_2"/>
    <property type="match status" value="1"/>
</dbReference>
<accession>A0ABN6MLR5</accession>
<reference evidence="5 6" key="1">
    <citation type="submission" date="2022-01" db="EMBL/GenBank/DDBJ databases">
        <title>Novel bile acid biosynthetic pathways are enriched in the microbiome of centenarians.</title>
        <authorList>
            <person name="Sato Y."/>
            <person name="Atarashi K."/>
            <person name="Plichta R.D."/>
            <person name="Arai Y."/>
            <person name="Sasajima S."/>
            <person name="Kearney M.S."/>
            <person name="Suda W."/>
            <person name="Takeshita K."/>
            <person name="Sasaki T."/>
            <person name="Okamoto S."/>
            <person name="Skelly N.A."/>
            <person name="Okamura Y."/>
            <person name="Vlamakis H."/>
            <person name="Li Y."/>
            <person name="Tanoue T."/>
            <person name="Takei H."/>
            <person name="Nittono H."/>
            <person name="Narushima S."/>
            <person name="Irie J."/>
            <person name="Itoh H."/>
            <person name="Moriya K."/>
            <person name="Sugiura Y."/>
            <person name="Suematsu M."/>
            <person name="Moritoki N."/>
            <person name="Shibata S."/>
            <person name="Littman R.D."/>
            <person name="Fischbach A.M."/>
            <person name="Uwamino Y."/>
            <person name="Inoue T."/>
            <person name="Honda A."/>
            <person name="Hattori M."/>
            <person name="Murai T."/>
            <person name="Xavier J.R."/>
            <person name="Hirose N."/>
            <person name="Honda K."/>
        </authorList>
    </citation>
    <scope>NUCLEOTIDE SEQUENCE [LARGE SCALE GENOMIC DNA]</scope>
    <source>
        <strain evidence="5 6">CE91-St30</strain>
    </source>
</reference>
<dbReference type="InterPro" id="IPR002130">
    <property type="entry name" value="Cyclophilin-type_PPIase_dom"/>
</dbReference>
<dbReference type="PANTHER" id="PTHR43246">
    <property type="entry name" value="PEPTIDYL-PROLYL CIS-TRANS ISOMERASE CYP38, CHLOROPLASTIC"/>
    <property type="match status" value="1"/>
</dbReference>
<dbReference type="RefSeq" id="WP_102380209.1">
    <property type="nucleotide sequence ID" value="NZ_AP025564.1"/>
</dbReference>
<dbReference type="EC" id="5.2.1.8" evidence="3"/>
<dbReference type="InterPro" id="IPR029000">
    <property type="entry name" value="Cyclophilin-like_dom_sf"/>
</dbReference>
<keyword evidence="6" id="KW-1185">Reference proteome</keyword>
<dbReference type="Proteomes" id="UP001320544">
    <property type="component" value="Chromosome"/>
</dbReference>
<evidence type="ECO:0000256" key="2">
    <source>
        <dbReference type="ARBA" id="ARBA00023235"/>
    </source>
</evidence>
<dbReference type="InterPro" id="IPR044665">
    <property type="entry name" value="E_coli_cyclophilin_A-like"/>
</dbReference>